<dbReference type="OrthoDB" id="1664697at2759"/>
<dbReference type="GO" id="GO:0006353">
    <property type="term" value="P:DNA-templated transcription termination"/>
    <property type="evidence" value="ECO:0007669"/>
    <property type="project" value="UniProtKB-KW"/>
</dbReference>
<organism evidence="4 5">
    <name type="scientific">Actinidia rufa</name>
    <dbReference type="NCBI Taxonomy" id="165716"/>
    <lineage>
        <taxon>Eukaryota</taxon>
        <taxon>Viridiplantae</taxon>
        <taxon>Streptophyta</taxon>
        <taxon>Embryophyta</taxon>
        <taxon>Tracheophyta</taxon>
        <taxon>Spermatophyta</taxon>
        <taxon>Magnoliopsida</taxon>
        <taxon>eudicotyledons</taxon>
        <taxon>Gunneridae</taxon>
        <taxon>Pentapetalae</taxon>
        <taxon>asterids</taxon>
        <taxon>Ericales</taxon>
        <taxon>Actinidiaceae</taxon>
        <taxon>Actinidia</taxon>
    </lineage>
</organism>
<keyword evidence="2" id="KW-0806">Transcription termination</keyword>
<dbReference type="PANTHER" id="PTHR13068:SF151">
    <property type="entry name" value="TRANSCRIPTION TERMINATION FACTOR MTERF9, CHLOROPLASTIC"/>
    <property type="match status" value="1"/>
</dbReference>
<keyword evidence="2" id="KW-0805">Transcription regulation</keyword>
<evidence type="ECO:0000256" key="2">
    <source>
        <dbReference type="ARBA" id="ARBA00022472"/>
    </source>
</evidence>
<comment type="similarity">
    <text evidence="1">Belongs to the mTERF family.</text>
</comment>
<sequence>MAVLSLYTFNSLPSLSLLLSSSPPPIALQSLERYHSIDWMSLQKNYLVLINRRFKSQHPPNKSQGSRYSEKEWGVRSSETGQRLKSSLSQVDVKNGENMLEMRNYHTSNKLKDVSSLGANGRKKIEVESSTKNKFCRLLEELDLDEKSFPLLDYLSSFGLKDLHFIQMYDRHMPSLQNKCGFCPGKVGILVGCCVENSLKPTVRYLVEEVGIQKSDLSKVVQLSPQILLLHYSIEDGLLPRINFLRSIGMRNSDILKVLTSLTQVFSLSVEDNLKPKYRYLINELRNEVQSLAKYPTYLSLSLEQRIRPRHRFLVSLKKAPKGPFPLSSFVPSDESFCQQWAGTTVDKYLAFRQRLLLKEFAKKYER</sequence>
<dbReference type="Pfam" id="PF02536">
    <property type="entry name" value="mTERF"/>
    <property type="match status" value="1"/>
</dbReference>
<dbReference type="Proteomes" id="UP000585474">
    <property type="component" value="Unassembled WGS sequence"/>
</dbReference>
<keyword evidence="3" id="KW-0809">Transit peptide</keyword>
<protein>
    <submittedName>
        <fullName evidence="4">Mitochondrial transcription termination factor family protein</fullName>
    </submittedName>
</protein>
<dbReference type="GO" id="GO:0003676">
    <property type="term" value="F:nucleic acid binding"/>
    <property type="evidence" value="ECO:0007669"/>
    <property type="project" value="InterPro"/>
</dbReference>
<dbReference type="InterPro" id="IPR003690">
    <property type="entry name" value="MTERF"/>
</dbReference>
<comment type="caution">
    <text evidence="4">The sequence shown here is derived from an EMBL/GenBank/DDBJ whole genome shotgun (WGS) entry which is preliminary data.</text>
</comment>
<evidence type="ECO:0000313" key="5">
    <source>
        <dbReference type="Proteomes" id="UP000585474"/>
    </source>
</evidence>
<dbReference type="EMBL" id="BJWL01000026">
    <property type="protein sequence ID" value="GFZ16831.1"/>
    <property type="molecule type" value="Genomic_DNA"/>
</dbReference>
<accession>A0A7J0H1I6</accession>
<name>A0A7J0H1I6_9ERIC</name>
<dbReference type="AlphaFoldDB" id="A0A7J0H1I6"/>
<keyword evidence="5" id="KW-1185">Reference proteome</keyword>
<keyword evidence="2" id="KW-0804">Transcription</keyword>
<dbReference type="PANTHER" id="PTHR13068">
    <property type="entry name" value="CGI-12 PROTEIN-RELATED"/>
    <property type="match status" value="1"/>
</dbReference>
<evidence type="ECO:0000256" key="1">
    <source>
        <dbReference type="ARBA" id="ARBA00007692"/>
    </source>
</evidence>
<dbReference type="GO" id="GO:0032502">
    <property type="term" value="P:developmental process"/>
    <property type="evidence" value="ECO:0007669"/>
    <property type="project" value="TreeGrafter"/>
</dbReference>
<evidence type="ECO:0000313" key="4">
    <source>
        <dbReference type="EMBL" id="GFZ16831.1"/>
    </source>
</evidence>
<proteinExistence type="inferred from homology"/>
<reference evidence="4 5" key="1">
    <citation type="submission" date="2019-07" db="EMBL/GenBank/DDBJ databases">
        <title>De Novo Assembly of kiwifruit Actinidia rufa.</title>
        <authorList>
            <person name="Sugita-Konishi S."/>
            <person name="Sato K."/>
            <person name="Mori E."/>
            <person name="Abe Y."/>
            <person name="Kisaki G."/>
            <person name="Hamano K."/>
            <person name="Suezawa K."/>
            <person name="Otani M."/>
            <person name="Fukuda T."/>
            <person name="Manabe T."/>
            <person name="Gomi K."/>
            <person name="Tabuchi M."/>
            <person name="Akimitsu K."/>
            <person name="Kataoka I."/>
        </authorList>
    </citation>
    <scope>NUCLEOTIDE SEQUENCE [LARGE SCALE GENOMIC DNA]</scope>
    <source>
        <strain evidence="5">cv. Fuchu</strain>
    </source>
</reference>
<dbReference type="Gene3D" id="1.25.70.10">
    <property type="entry name" value="Transcription termination factor 3, mitochondrial"/>
    <property type="match status" value="1"/>
</dbReference>
<gene>
    <name evidence="4" type="ORF">Acr_26g0001010</name>
</gene>
<evidence type="ECO:0000256" key="3">
    <source>
        <dbReference type="ARBA" id="ARBA00022946"/>
    </source>
</evidence>
<dbReference type="SMART" id="SM00733">
    <property type="entry name" value="Mterf"/>
    <property type="match status" value="3"/>
</dbReference>
<dbReference type="InterPro" id="IPR038538">
    <property type="entry name" value="MTERF_sf"/>
</dbReference>